<protein>
    <submittedName>
        <fullName evidence="1">RHS repeat-associated protein</fullName>
    </submittedName>
</protein>
<name>A0A7W8D1Z4_9GAMM</name>
<accession>A0A7W8D1Z4</accession>
<proteinExistence type="predicted"/>
<gene>
    <name evidence="1" type="ORF">HNQ52_000001</name>
</gene>
<sequence>GYTGHHERKQFGATAAGISGLIDMHTRYYDPAAMQFLQPDSIVPDVYQPLSWNRRTYVNNSPVMFSDPTGMAPQLQESQAQTAERKGMELDEFADNRGFGYSNGGGLGSAPTGTQAGDLLAGMRARKVAGAHMAHADKSLGEKTVAEMSNEEKFWYNGYRRDANNYRIAGMRAPFETVEEYIVWRAFSMEAQAMGMNSQMMEDMALRADTAADVVGFGAANPMKRGGISASSFKSWMANLLRLGRVSPEVAAAARQVARQREARALDLAAANHKGLLWFGAGERAGQRVLRMYGDEIGSELVFFYNGRFTQIVSLDAKYATVENAKAVWEVMQRDLRKQAPAVTLDFSFDGNLDAAREFASELRKNIGAFRPTNVDGFRNMQRVEVGHTYFGSESGGAMNVHTHIRIVDD</sequence>
<dbReference type="EMBL" id="JACHHP010000001">
    <property type="protein sequence ID" value="MBB5206485.1"/>
    <property type="molecule type" value="Genomic_DNA"/>
</dbReference>
<dbReference type="Gene3D" id="2.180.10.10">
    <property type="entry name" value="RHS repeat-associated core"/>
    <property type="match status" value="1"/>
</dbReference>
<keyword evidence="2" id="KW-1185">Reference proteome</keyword>
<dbReference type="InterPro" id="IPR022385">
    <property type="entry name" value="Rhs_assc_core"/>
</dbReference>
<feature type="non-terminal residue" evidence="1">
    <location>
        <position position="1"/>
    </location>
</feature>
<evidence type="ECO:0000313" key="2">
    <source>
        <dbReference type="Proteomes" id="UP000521199"/>
    </source>
</evidence>
<dbReference type="Proteomes" id="UP000521199">
    <property type="component" value="Unassembled WGS sequence"/>
</dbReference>
<dbReference type="NCBIfam" id="TIGR03696">
    <property type="entry name" value="Rhs_assc_core"/>
    <property type="match status" value="1"/>
</dbReference>
<comment type="caution">
    <text evidence="1">The sequence shown here is derived from an EMBL/GenBank/DDBJ whole genome shotgun (WGS) entry which is preliminary data.</text>
</comment>
<dbReference type="RefSeq" id="WP_281377897.1">
    <property type="nucleotide sequence ID" value="NZ_JACHHP010000001.1"/>
</dbReference>
<evidence type="ECO:0000313" key="1">
    <source>
        <dbReference type="EMBL" id="MBB5206485.1"/>
    </source>
</evidence>
<dbReference type="AlphaFoldDB" id="A0A7W8D1Z4"/>
<organism evidence="1 2">
    <name type="scientific">Chiayiivirga flava</name>
    <dbReference type="NCBI Taxonomy" id="659595"/>
    <lineage>
        <taxon>Bacteria</taxon>
        <taxon>Pseudomonadati</taxon>
        <taxon>Pseudomonadota</taxon>
        <taxon>Gammaproteobacteria</taxon>
        <taxon>Lysobacterales</taxon>
        <taxon>Lysobacteraceae</taxon>
        <taxon>Chiayiivirga</taxon>
    </lineage>
</organism>
<reference evidence="1 2" key="1">
    <citation type="submission" date="2020-08" db="EMBL/GenBank/DDBJ databases">
        <title>Genomic Encyclopedia of Type Strains, Phase IV (KMG-IV): sequencing the most valuable type-strain genomes for metagenomic binning, comparative biology and taxonomic classification.</title>
        <authorList>
            <person name="Goeker M."/>
        </authorList>
    </citation>
    <scope>NUCLEOTIDE SEQUENCE [LARGE SCALE GENOMIC DNA]</scope>
    <source>
        <strain evidence="1 2">DSM 24163</strain>
    </source>
</reference>